<organism evidence="3 4">
    <name type="scientific">Lactococcus phage Q54</name>
    <dbReference type="NCBI Taxonomy" id="382685"/>
    <lineage>
        <taxon>Viruses</taxon>
        <taxon>Duplodnaviria</taxon>
        <taxon>Heunggongvirae</taxon>
        <taxon>Uroviricota</taxon>
        <taxon>Caudoviricetes</taxon>
        <taxon>Questintvirus</taxon>
        <taxon>Questintvirus Q54</taxon>
    </lineage>
</organism>
<evidence type="ECO:0000313" key="4">
    <source>
        <dbReference type="Proteomes" id="UP000001250"/>
    </source>
</evidence>
<name>Q0GXV1_9CAUD</name>
<dbReference type="EMBL" id="DQ490056">
    <property type="protein sequence ID" value="ABF22575.1"/>
    <property type="molecule type" value="Genomic_DNA"/>
</dbReference>
<accession>Q0GXV1</accession>
<dbReference type="GO" id="GO:0044423">
    <property type="term" value="C:virion component"/>
    <property type="evidence" value="ECO:0007669"/>
    <property type="project" value="UniProtKB-KW"/>
</dbReference>
<dbReference type="GeneID" id="5130600"/>
<dbReference type="SUPFAM" id="SSF56563">
    <property type="entry name" value="Major capsid protein gp5"/>
    <property type="match status" value="1"/>
</dbReference>
<dbReference type="InterPro" id="IPR024455">
    <property type="entry name" value="Phage_capsid"/>
</dbReference>
<dbReference type="Gene3D" id="3.30.2320.10">
    <property type="entry name" value="hypothetical protein PF0899 domain"/>
    <property type="match status" value="1"/>
</dbReference>
<dbReference type="KEGG" id="vg:5130600"/>
<dbReference type="Proteomes" id="UP000001250">
    <property type="component" value="Segment"/>
</dbReference>
<comment type="subcellular location">
    <subcellularLocation>
        <location evidence="1">Virion</location>
    </subcellularLocation>
</comment>
<evidence type="ECO:0000313" key="3">
    <source>
        <dbReference type="EMBL" id="ABF22575.1"/>
    </source>
</evidence>
<evidence type="ECO:0000256" key="2">
    <source>
        <dbReference type="ARBA" id="ARBA00022844"/>
    </source>
</evidence>
<reference evidence="3 4" key="1">
    <citation type="journal article" date="2006" name="J. Bacteriol.">
        <title>Genome sequence and global gene expression of Q54, a new phage species linking the 936 and c2 phage species of Lactococcus lactis.</title>
        <authorList>
            <person name="Fortier L.C."/>
            <person name="Bransi A."/>
            <person name="Moineau S."/>
        </authorList>
    </citation>
    <scope>NUCLEOTIDE SEQUENCE</scope>
</reference>
<dbReference type="NCBIfam" id="TIGR01554">
    <property type="entry name" value="major_cap_HK97"/>
    <property type="match status" value="1"/>
</dbReference>
<sequence length="517" mass="56456">MSGTFKDGVLIGKLVDYGSIDSYNTVFEPGAFDEYVGSEQTFNLDYRHDMQDKLAKFKVIGREDGIYIEAKPNNDIAYKRMKEAIDKGAGLSVTFQPVEASEVDGVAYYKKCILAGGALTPNPSNKNAVVTYFREEKKKEENKMTFDQNLMQELLDAKKLAADLNAKLKERENGGDNAALKTVSELAANLMKQRESEKILGVEALKVTPEATEFLKTREAEVAYMSASLTKDPKAAWTAELKERGISGMPAPAGILKRIQDAVNDEGSLLPFIRHENLPTLVVGGDNALTQGTGHTTGTDKTESNITLQTRVLTPQYVYKYIKLPKIVMNSNATDIAGAILTYVMNRLPDMVIMAVNRAIIMGGVTGVSETQIYPVVGDAWATNVTGTTNIQELLEKLSVATPKAADSTLVIHRNDLAAIRFLKDKNGNYVFPVGVSNQTIATHFGFNRLVQSVAVDEKTAVSLSGYVTNGSRGMEFEQGTILVENNKEYLFEMPISGSLEYKGTTAYGTYTPPVAG</sequence>
<dbReference type="RefSeq" id="YP_762590.1">
    <property type="nucleotide sequence ID" value="NC_008364.1"/>
</dbReference>
<dbReference type="Pfam" id="PF06673">
    <property type="entry name" value="L_lactis_ph-MCP"/>
    <property type="match status" value="1"/>
</dbReference>
<proteinExistence type="predicted"/>
<evidence type="ECO:0000256" key="1">
    <source>
        <dbReference type="ARBA" id="ARBA00004328"/>
    </source>
</evidence>
<dbReference type="InterPro" id="IPR009559">
    <property type="entry name" value="Lactococcus_phage_c2_MCP"/>
</dbReference>
<protein>
    <submittedName>
        <fullName evidence="3">Major capsid protein</fullName>
    </submittedName>
</protein>
<keyword evidence="4" id="KW-1185">Reference proteome</keyword>
<keyword evidence="2" id="KW-0946">Virion</keyword>